<proteinExistence type="predicted"/>
<evidence type="ECO:0000256" key="1">
    <source>
        <dbReference type="SAM" id="Coils"/>
    </source>
</evidence>
<accession>A0AA88XRH4</accession>
<keyword evidence="1" id="KW-0175">Coiled coil</keyword>
<gene>
    <name evidence="3" type="ORF">FSP39_016168</name>
</gene>
<evidence type="ECO:0000313" key="3">
    <source>
        <dbReference type="EMBL" id="KAK3090977.1"/>
    </source>
</evidence>
<evidence type="ECO:0000259" key="2">
    <source>
        <dbReference type="PROSITE" id="PS00028"/>
    </source>
</evidence>
<keyword evidence="4" id="KW-1185">Reference proteome</keyword>
<feature type="coiled-coil region" evidence="1">
    <location>
        <begin position="262"/>
        <end position="289"/>
    </location>
</feature>
<dbReference type="SMART" id="SM00355">
    <property type="entry name" value="ZnF_C2H2"/>
    <property type="match status" value="2"/>
</dbReference>
<comment type="caution">
    <text evidence="3">The sequence shown here is derived from an EMBL/GenBank/DDBJ whole genome shotgun (WGS) entry which is preliminary data.</text>
</comment>
<dbReference type="PROSITE" id="PS00028">
    <property type="entry name" value="ZINC_FINGER_C2H2_1"/>
    <property type="match status" value="1"/>
</dbReference>
<reference evidence="3" key="1">
    <citation type="submission" date="2019-08" db="EMBL/GenBank/DDBJ databases">
        <title>The improved chromosome-level genome for the pearl oyster Pinctada fucata martensii using PacBio sequencing and Hi-C.</title>
        <authorList>
            <person name="Zheng Z."/>
        </authorList>
    </citation>
    <scope>NUCLEOTIDE SEQUENCE</scope>
    <source>
        <strain evidence="3">ZZ-2019</strain>
        <tissue evidence="3">Adductor muscle</tissue>
    </source>
</reference>
<dbReference type="Proteomes" id="UP001186944">
    <property type="component" value="Unassembled WGS sequence"/>
</dbReference>
<dbReference type="InterPro" id="IPR013087">
    <property type="entry name" value="Znf_C2H2_type"/>
</dbReference>
<dbReference type="EMBL" id="VSWD01000010">
    <property type="protein sequence ID" value="KAK3090977.1"/>
    <property type="molecule type" value="Genomic_DNA"/>
</dbReference>
<sequence length="302" mass="35945">MEPEIDIFVDDNDRFMEAEEDKIEFFYSVNMACPIEDCFSEATFASKKSYLRHWNERHRQLATSFQCAVHGCRATCRRKADMRAHIRSKHEGNSRLVEVILAKCQMLKRENQRYVDPGFFIFRGRTRREDPPEPRREDSRQEEVLYRREDPCPKENWQADACPKGDIDLQEVTCPEEIQQEDPCPIEEQMEVNLPDTFDEHPRSNGVSKEVQTLCCGLPPMQIPPVPEDERELEMYLVFLCNGIDAACRSRELAKQRLEGIRKSKRKSVNMWEEENRKLREELRKLKNRTVWNYKFVMWFIK</sequence>
<feature type="domain" description="C2H2-type" evidence="2">
    <location>
        <begin position="67"/>
        <end position="90"/>
    </location>
</feature>
<organism evidence="3 4">
    <name type="scientific">Pinctada imbricata</name>
    <name type="common">Atlantic pearl-oyster</name>
    <name type="synonym">Pinctada martensii</name>
    <dbReference type="NCBI Taxonomy" id="66713"/>
    <lineage>
        <taxon>Eukaryota</taxon>
        <taxon>Metazoa</taxon>
        <taxon>Spiralia</taxon>
        <taxon>Lophotrochozoa</taxon>
        <taxon>Mollusca</taxon>
        <taxon>Bivalvia</taxon>
        <taxon>Autobranchia</taxon>
        <taxon>Pteriomorphia</taxon>
        <taxon>Pterioida</taxon>
        <taxon>Pterioidea</taxon>
        <taxon>Pteriidae</taxon>
        <taxon>Pinctada</taxon>
    </lineage>
</organism>
<evidence type="ECO:0000313" key="4">
    <source>
        <dbReference type="Proteomes" id="UP001186944"/>
    </source>
</evidence>
<protein>
    <recommendedName>
        <fullName evidence="2">C2H2-type domain-containing protein</fullName>
    </recommendedName>
</protein>
<name>A0AA88XRH4_PINIB</name>
<dbReference type="AlphaFoldDB" id="A0AA88XRH4"/>